<dbReference type="Pfam" id="PF05804">
    <property type="entry name" value="KAP"/>
    <property type="match status" value="1"/>
</dbReference>
<dbReference type="InterPro" id="IPR000225">
    <property type="entry name" value="Armadillo"/>
</dbReference>
<feature type="compositionally biased region" description="Polar residues" evidence="4">
    <location>
        <begin position="551"/>
        <end position="561"/>
    </location>
</feature>
<dbReference type="Gene3D" id="1.10.510.10">
    <property type="entry name" value="Transferase(Phosphotransferase) domain 1"/>
    <property type="match status" value="1"/>
</dbReference>
<feature type="compositionally biased region" description="Polar residues" evidence="4">
    <location>
        <begin position="865"/>
        <end position="894"/>
    </location>
</feature>
<feature type="compositionally biased region" description="Polar residues" evidence="4">
    <location>
        <begin position="600"/>
        <end position="629"/>
    </location>
</feature>
<dbReference type="InterPro" id="IPR001245">
    <property type="entry name" value="Ser-Thr/Tyr_kinase_cat_dom"/>
</dbReference>
<dbReference type="PROSITE" id="PS00107">
    <property type="entry name" value="PROTEIN_KINASE_ATP"/>
    <property type="match status" value="1"/>
</dbReference>
<evidence type="ECO:0000256" key="4">
    <source>
        <dbReference type="SAM" id="MobiDB-lite"/>
    </source>
</evidence>
<feature type="compositionally biased region" description="Polar residues" evidence="4">
    <location>
        <begin position="330"/>
        <end position="345"/>
    </location>
</feature>
<feature type="region of interest" description="Disordered" evidence="4">
    <location>
        <begin position="525"/>
        <end position="566"/>
    </location>
</feature>
<keyword evidence="7" id="KW-1185">Reference proteome</keyword>
<reference evidence="6 7" key="1">
    <citation type="submission" date="2015-12" db="EMBL/GenBank/DDBJ databases">
        <title>Dictyostelia acquired genes for synthesis and detection of signals that induce cell-type specialization by lateral gene transfer from prokaryotes.</title>
        <authorList>
            <person name="Gloeckner G."/>
            <person name="Schaap P."/>
        </authorList>
    </citation>
    <scope>NUCLEOTIDE SEQUENCE [LARGE SCALE GENOMIC DNA]</scope>
    <source>
        <strain evidence="6 7">TK</strain>
    </source>
</reference>
<dbReference type="FunCoup" id="A0A151ZB83">
    <property type="interactions" value="46"/>
</dbReference>
<name>A0A151ZB83_TIELA</name>
<dbReference type="PROSITE" id="PS50011">
    <property type="entry name" value="PROTEIN_KINASE_DOM"/>
    <property type="match status" value="1"/>
</dbReference>
<dbReference type="GO" id="GO:0004674">
    <property type="term" value="F:protein serine/threonine kinase activity"/>
    <property type="evidence" value="ECO:0007669"/>
    <property type="project" value="TreeGrafter"/>
</dbReference>
<dbReference type="GO" id="GO:0005524">
    <property type="term" value="F:ATP binding"/>
    <property type="evidence" value="ECO:0007669"/>
    <property type="project" value="UniProtKB-UniRule"/>
</dbReference>
<dbReference type="Pfam" id="PF07714">
    <property type="entry name" value="PK_Tyr_Ser-Thr"/>
    <property type="match status" value="1"/>
</dbReference>
<feature type="region of interest" description="Disordered" evidence="4">
    <location>
        <begin position="600"/>
        <end position="633"/>
    </location>
</feature>
<proteinExistence type="predicted"/>
<dbReference type="Gene3D" id="3.80.10.10">
    <property type="entry name" value="Ribonuclease Inhibitor"/>
    <property type="match status" value="1"/>
</dbReference>
<protein>
    <submittedName>
        <fullName evidence="6">Leucine-rich repeat-containing protein (LRR)</fullName>
    </submittedName>
</protein>
<dbReference type="STRING" id="361077.A0A151ZB83"/>
<evidence type="ECO:0000256" key="3">
    <source>
        <dbReference type="PROSITE-ProRule" id="PRU10141"/>
    </source>
</evidence>
<dbReference type="Gene3D" id="1.25.10.10">
    <property type="entry name" value="Leucine-rich Repeat Variant"/>
    <property type="match status" value="3"/>
</dbReference>
<dbReference type="InterPro" id="IPR017441">
    <property type="entry name" value="Protein_kinase_ATP_BS"/>
</dbReference>
<keyword evidence="2 3" id="KW-0067">ATP-binding</keyword>
<dbReference type="SMART" id="SM00185">
    <property type="entry name" value="ARM"/>
    <property type="match status" value="8"/>
</dbReference>
<dbReference type="PANTHER" id="PTHR44329">
    <property type="entry name" value="SERINE/THREONINE-PROTEIN KINASE TNNI3K-RELATED"/>
    <property type="match status" value="1"/>
</dbReference>
<dbReference type="OMA" id="HQFSETG"/>
<feature type="compositionally biased region" description="Low complexity" evidence="4">
    <location>
        <begin position="405"/>
        <end position="441"/>
    </location>
</feature>
<feature type="compositionally biased region" description="Low complexity" evidence="4">
    <location>
        <begin position="304"/>
        <end position="328"/>
    </location>
</feature>
<feature type="region of interest" description="Disordered" evidence="4">
    <location>
        <begin position="258"/>
        <end position="280"/>
    </location>
</feature>
<dbReference type="InterPro" id="IPR016024">
    <property type="entry name" value="ARM-type_fold"/>
</dbReference>
<accession>A0A151ZB83</accession>
<evidence type="ECO:0000256" key="1">
    <source>
        <dbReference type="ARBA" id="ARBA00022741"/>
    </source>
</evidence>
<feature type="region of interest" description="Disordered" evidence="4">
    <location>
        <begin position="304"/>
        <end position="378"/>
    </location>
</feature>
<evidence type="ECO:0000313" key="6">
    <source>
        <dbReference type="EMBL" id="KYQ91144.1"/>
    </source>
</evidence>
<feature type="domain" description="Protein kinase" evidence="5">
    <location>
        <begin position="918"/>
        <end position="1171"/>
    </location>
</feature>
<sequence length="1814" mass="201225">MSLKNTHKLPGAPKDKIRNITKFPVNGSEVVTNYLQKDVRPLFLKASFPVFLDFSEGSFQLESDDFLKSCTNVIKELNLTSNALIEINSLGHLNKLKKLIANKNNLVEISVAGLSSMVYLGLCNNRLDHFPDLTDQSKKLLNIDLSYNRLVDGFDQLGKLKVLKVLDLSNNNITMSLVDFQKKILEHLKKVKTLEYLSMENNPIEKSIDEFRLYISNELPKLKYYNWVIIGKEERTKAAKLESDAFWLKVQQQQQQQLKNSLGSSSGSIPIKPPSSPVGFLQRKPSMGIGMSPKFSSLNRSNDNFLSSSPSLSTPGSSLGSSNSDLSFKNMLSQSGNVDTTSPTKTEPISIQSITTTTTSSSTPATSPLKSSSSAIIGTPENSMKLKNMFSGLDEFGGSKRSSLSDSPSGSQISVSSSASTVTPSSSTTTVTTNTVTPNTNELSKEECEQYLDQLLNELPSVDHVIDFSTYKSFFDQKLFLDLLYRAITEDVIPNELFEINVKSTLPLVTIPVLLDDEELLEKPQEQPSITTVISTPTSPNSSFIEDTKQTTDSPKWTKSTEIPKPPVIEEKTPDLVVIPEETITTVTTSVKITANTQVRGSPIGSTQQPTVKPTDLNISNEPKQQPGYTPNIPKPLIVNKLKPVVKPVAQVKPVAEVKPVTQLKPVAEVKQPIVETVKVDVKPPVVETVKVEPPKPVEQPVKTVAKPTATGPKKDINVGEFDINQFNFEIEQTLADIESAYGFSGGDKVTETLKPTPVVEVKTEIPKVVAKPPPVVAKPVVEQPTKVQVKPIPQSVLSDITKLQDQSLAKQVENATSKLDEMIEAYNAKPSGDEDVLDKLITKFENDNKNNVITTNPPVNTRPSISQISATQNTSSTNLSRNLPTHGSSTQLAQPSQQQVASNIHSLSQLVVPHLDIKLGSKLGMGSFGDCFEGRIHGKHVILKKIRTQRFSDQFLNQFKEDVNQLKELQHENISPVIGCCLDSTIYIVSPYYEGMSLQQYLDNPNIQVTNEFILRVSYQISKAMVVLHQKDVIHRALKPNNVIIESQSGNAYVRDFAFTGMKDSIHRTGHTGNAYMAPELFSTSCNSYESPIDQFSFAMILLQLFTRQQPFATVTPNRLGDTIMNGTRPDIPDTVPSVFNRLIRACWNHDPSARPSFLTISKILSQPMARIFTGVPTASTLNMTASGATPSNTPSINNNPQATTGGITIVNNTAKHQFSETGDLKRKMSLVLEKIMSMLADPTLDVIKKALKALENLSSPENHSLMIGIGLLKHLVRLLSIGELQEQLLKLLYSLCTNESLSNEFIYSNGFEPLSKIMQIDNISTNLLSVKLLTIIADEQHLEQIRTSGILQALLKYLHSTNELLVMQVVGALSRVLLDYNIQTYFIESGSVAILLEMLSSGHAGLSMRSLLALCCLITNDKCKDELLHAGIIPKLMELLASPQKLLRLHTLKIVQTISKDAKFKDLLIRENCIKLLTDQLNNSSEDALPMILSCLSSILKEQISFNIFYASLGIDKLSLLINQSITKLTSMFMYHQPQQMQQQVQPTVEILSGALSVVYSVINHENSRNRLKPIIPRLVDVLQKSEQINSDFIVQILTCLTAFSNHVTCIEAIEQTMCIPNIVNLLRHSNNYEIKLYSLKFISTLVKMNPKFTQTILNSGVLQLFIDFIQDKSTTIKEESIATISWLTSSPECRMAFLQRGVLKQLIQFTSTKNNDCIERLLWAFSFFAMDEPAQAIMRESNVFDFIIKSLEREEEVFRTLAIKSVLILVQKQPNKETLKRFGAISYLKPLESSPNKSLQLASKKIISLLA</sequence>
<dbReference type="InParanoid" id="A0A151ZB83"/>
<gene>
    <name evidence="6" type="ORF">DLAC_08053</name>
</gene>
<dbReference type="InterPro" id="IPR051681">
    <property type="entry name" value="Ser/Thr_Kinases-Pseudokinases"/>
</dbReference>
<keyword evidence="1 3" id="KW-0547">Nucleotide-binding</keyword>
<dbReference type="SUPFAM" id="SSF56112">
    <property type="entry name" value="Protein kinase-like (PK-like)"/>
    <property type="match status" value="1"/>
</dbReference>
<dbReference type="SUPFAM" id="SSF48371">
    <property type="entry name" value="ARM repeat"/>
    <property type="match status" value="2"/>
</dbReference>
<dbReference type="Proteomes" id="UP000076078">
    <property type="component" value="Unassembled WGS sequence"/>
</dbReference>
<feature type="compositionally biased region" description="Low complexity" evidence="4">
    <location>
        <begin position="528"/>
        <end position="543"/>
    </location>
</feature>
<evidence type="ECO:0000313" key="7">
    <source>
        <dbReference type="Proteomes" id="UP000076078"/>
    </source>
</evidence>
<feature type="compositionally biased region" description="Low complexity" evidence="4">
    <location>
        <begin position="346"/>
        <end position="377"/>
    </location>
</feature>
<evidence type="ECO:0000256" key="2">
    <source>
        <dbReference type="ARBA" id="ARBA00022840"/>
    </source>
</evidence>
<feature type="binding site" evidence="3">
    <location>
        <position position="945"/>
    </location>
    <ligand>
        <name>ATP</name>
        <dbReference type="ChEBI" id="CHEBI:30616"/>
    </ligand>
</feature>
<evidence type="ECO:0000259" key="5">
    <source>
        <dbReference type="PROSITE" id="PS50011"/>
    </source>
</evidence>
<comment type="caution">
    <text evidence="6">The sequence shown here is derived from an EMBL/GenBank/DDBJ whole genome shotgun (WGS) entry which is preliminary data.</text>
</comment>
<dbReference type="InterPro" id="IPR011989">
    <property type="entry name" value="ARM-like"/>
</dbReference>
<dbReference type="SUPFAM" id="SSF52075">
    <property type="entry name" value="Outer arm dynein light chain 1"/>
    <property type="match status" value="1"/>
</dbReference>
<dbReference type="InterPro" id="IPR011009">
    <property type="entry name" value="Kinase-like_dom_sf"/>
</dbReference>
<organism evidence="6 7">
    <name type="scientific">Tieghemostelium lacteum</name>
    <name type="common">Slime mold</name>
    <name type="synonym">Dictyostelium lacteum</name>
    <dbReference type="NCBI Taxonomy" id="361077"/>
    <lineage>
        <taxon>Eukaryota</taxon>
        <taxon>Amoebozoa</taxon>
        <taxon>Evosea</taxon>
        <taxon>Eumycetozoa</taxon>
        <taxon>Dictyostelia</taxon>
        <taxon>Dictyosteliales</taxon>
        <taxon>Raperosteliaceae</taxon>
        <taxon>Tieghemostelium</taxon>
    </lineage>
</organism>
<dbReference type="EMBL" id="LODT01000035">
    <property type="protein sequence ID" value="KYQ91144.1"/>
    <property type="molecule type" value="Genomic_DNA"/>
</dbReference>
<dbReference type="OrthoDB" id="19243at2759"/>
<feature type="compositionally biased region" description="Low complexity" evidence="4">
    <location>
        <begin position="850"/>
        <end position="864"/>
    </location>
</feature>
<dbReference type="InterPro" id="IPR000719">
    <property type="entry name" value="Prot_kinase_dom"/>
</dbReference>
<feature type="region of interest" description="Disordered" evidence="4">
    <location>
        <begin position="398"/>
        <end position="442"/>
    </location>
</feature>
<feature type="region of interest" description="Disordered" evidence="4">
    <location>
        <begin position="850"/>
        <end position="894"/>
    </location>
</feature>
<feature type="compositionally biased region" description="Low complexity" evidence="4">
    <location>
        <begin position="258"/>
        <end position="270"/>
    </location>
</feature>
<dbReference type="InterPro" id="IPR032675">
    <property type="entry name" value="LRR_dom_sf"/>
</dbReference>